<dbReference type="STRING" id="1548018.LS64_09360"/>
<dbReference type="CDD" id="cd01335">
    <property type="entry name" value="Radical_SAM"/>
    <property type="match status" value="1"/>
</dbReference>
<dbReference type="GO" id="GO:0051539">
    <property type="term" value="F:4 iron, 4 sulfur cluster binding"/>
    <property type="evidence" value="ECO:0007669"/>
    <property type="project" value="UniProtKB-KW"/>
</dbReference>
<protein>
    <submittedName>
        <fullName evidence="10">Radical SAM protein</fullName>
    </submittedName>
</protein>
<dbReference type="GO" id="GO:0046872">
    <property type="term" value="F:metal ion binding"/>
    <property type="evidence" value="ECO:0007669"/>
    <property type="project" value="UniProtKB-KW"/>
</dbReference>
<sequence>MKFYKIYLEISDICHLKCSFCPPKKAVRGVMDLALFDSITTQIKNHVNLLALHVLGDPLCVPNLSAFLDILESKNIRVDIVSSGANLSDFHFKELARQNVHQVSFSLDSAFDNGLDFETYFSQILRFYEFLQTCPYKIYVNLRLFGNYDITPILSHFRDFESQETKRRIRLNKHFFLRFHNEFKWIKSSKNNNFMESSFVNFAKSDLDSKNSKIHNLDSNLKPYCLGSISQLGILSNGLVVPCCLDSKGFMTLGDLKTQSFSEVIESRTFKSFQNAQKTHKNLSQICKTCTFRGV</sequence>
<evidence type="ECO:0000313" key="9">
    <source>
        <dbReference type="EMBL" id="MWV70696.1"/>
    </source>
</evidence>
<dbReference type="SFLD" id="SFLDG01067">
    <property type="entry name" value="SPASM/twitch_domain_containing"/>
    <property type="match status" value="1"/>
</dbReference>
<gene>
    <name evidence="9" type="ORF">DCO61_12065</name>
    <name evidence="10" type="ORF">LS64_005360</name>
</gene>
<dbReference type="Pfam" id="PF13186">
    <property type="entry name" value="SPASM"/>
    <property type="match status" value="1"/>
</dbReference>
<dbReference type="SUPFAM" id="SSF102114">
    <property type="entry name" value="Radical SAM enzymes"/>
    <property type="match status" value="1"/>
</dbReference>
<dbReference type="OrthoDB" id="9805809at2"/>
<keyword evidence="5" id="KW-0408">Iron</keyword>
<evidence type="ECO:0000256" key="4">
    <source>
        <dbReference type="ARBA" id="ARBA00022723"/>
    </source>
</evidence>
<dbReference type="Proteomes" id="UP000477070">
    <property type="component" value="Unassembled WGS sequence"/>
</dbReference>
<keyword evidence="2" id="KW-0004">4Fe-4S</keyword>
<comment type="caution">
    <text evidence="10">The sequence shown here is derived from an EMBL/GenBank/DDBJ whole genome shotgun (WGS) entry which is preliminary data.</text>
</comment>
<dbReference type="EMBL" id="JRMP02000006">
    <property type="protein sequence ID" value="TLD94590.1"/>
    <property type="molecule type" value="Genomic_DNA"/>
</dbReference>
<dbReference type="PANTHER" id="PTHR43787:SF10">
    <property type="entry name" value="COFACTOR MODIFYING PROTEIN"/>
    <property type="match status" value="1"/>
</dbReference>
<dbReference type="SFLD" id="SFLDS00029">
    <property type="entry name" value="Radical_SAM"/>
    <property type="match status" value="1"/>
</dbReference>
<dbReference type="InterPro" id="IPR023885">
    <property type="entry name" value="4Fe4S-binding_SPASM_dom"/>
</dbReference>
<evidence type="ECO:0000256" key="3">
    <source>
        <dbReference type="ARBA" id="ARBA00022691"/>
    </source>
</evidence>
<comment type="cofactor">
    <cofactor evidence="1">
        <name>[4Fe-4S] cluster</name>
        <dbReference type="ChEBI" id="CHEBI:49883"/>
    </cofactor>
</comment>
<dbReference type="PANTHER" id="PTHR43787">
    <property type="entry name" value="FEMO COFACTOR BIOSYNTHESIS PROTEIN NIFB-RELATED"/>
    <property type="match status" value="1"/>
</dbReference>
<evidence type="ECO:0000313" key="12">
    <source>
        <dbReference type="Proteomes" id="UP000477070"/>
    </source>
</evidence>
<name>A0A347VP66_9HELI</name>
<accession>A0A347VP66</accession>
<dbReference type="Gene3D" id="3.20.20.70">
    <property type="entry name" value="Aldolase class I"/>
    <property type="match status" value="1"/>
</dbReference>
<keyword evidence="4" id="KW-0479">Metal-binding</keyword>
<evidence type="ECO:0000259" key="8">
    <source>
        <dbReference type="Pfam" id="PF13186"/>
    </source>
</evidence>
<dbReference type="InterPro" id="IPR058240">
    <property type="entry name" value="rSAM_sf"/>
</dbReference>
<proteinExistence type="predicted"/>
<reference evidence="10 11" key="2">
    <citation type="journal article" date="2016" name="Infect. Immun.">
        <title>Helicobacter saguini, a Novel Helicobacter Isolated from Cotton-Top Tamarins with Ulcerative Colitis, Has Proinflammatory Properties and Induces Typhlocolitis and Dysplasia in Gnotobiotic IL-10-/- Mice.</title>
        <authorList>
            <person name="Shen Z."/>
            <person name="Mannion A."/>
            <person name="Whary M.T."/>
            <person name="Muthupalani S."/>
            <person name="Sheh A."/>
            <person name="Feng Y."/>
            <person name="Gong G."/>
            <person name="Vandamme P."/>
            <person name="Holcombe H.R."/>
            <person name="Paster B.J."/>
            <person name="Fox J.G."/>
        </authorList>
    </citation>
    <scope>NUCLEOTIDE SEQUENCE [LARGE SCALE GENOMIC DNA]</scope>
    <source>
        <strain evidence="10 11">MIT 97-6194</strain>
    </source>
</reference>
<reference evidence="10 11" key="1">
    <citation type="journal article" date="2014" name="Genome Announc.">
        <title>Draft genome sequences of eight enterohepatic helicobacter species isolated from both laboratory and wild rodents.</title>
        <authorList>
            <person name="Sheh A."/>
            <person name="Shen Z."/>
            <person name="Fox J.G."/>
        </authorList>
    </citation>
    <scope>NUCLEOTIDE SEQUENCE [LARGE SCALE GENOMIC DNA]</scope>
    <source>
        <strain evidence="10 11">MIT 97-6194</strain>
    </source>
</reference>
<dbReference type="Pfam" id="PF04055">
    <property type="entry name" value="Radical_SAM"/>
    <property type="match status" value="1"/>
</dbReference>
<dbReference type="GO" id="GO:0003824">
    <property type="term" value="F:catalytic activity"/>
    <property type="evidence" value="ECO:0007669"/>
    <property type="project" value="InterPro"/>
</dbReference>
<evidence type="ECO:0000256" key="5">
    <source>
        <dbReference type="ARBA" id="ARBA00023004"/>
    </source>
</evidence>
<feature type="domain" description="4Fe4S-binding SPASM" evidence="8">
    <location>
        <begin position="225"/>
        <end position="291"/>
    </location>
</feature>
<evidence type="ECO:0000259" key="7">
    <source>
        <dbReference type="Pfam" id="PF04055"/>
    </source>
</evidence>
<dbReference type="InterPro" id="IPR013785">
    <property type="entry name" value="Aldolase_TIM"/>
</dbReference>
<dbReference type="Proteomes" id="UP000029714">
    <property type="component" value="Unassembled WGS sequence"/>
</dbReference>
<keyword evidence="6" id="KW-0411">Iron-sulfur</keyword>
<dbReference type="InterPro" id="IPR007197">
    <property type="entry name" value="rSAM"/>
</dbReference>
<evidence type="ECO:0000256" key="1">
    <source>
        <dbReference type="ARBA" id="ARBA00001966"/>
    </source>
</evidence>
<keyword evidence="11" id="KW-1185">Reference proteome</keyword>
<dbReference type="AlphaFoldDB" id="A0A347VP66"/>
<evidence type="ECO:0000256" key="6">
    <source>
        <dbReference type="ARBA" id="ARBA00023014"/>
    </source>
</evidence>
<dbReference type="RefSeq" id="WP_034572539.1">
    <property type="nucleotide sequence ID" value="NZ_JRMP02000006.1"/>
</dbReference>
<dbReference type="EMBL" id="QBIU01000002">
    <property type="protein sequence ID" value="MWV70696.1"/>
    <property type="molecule type" value="Genomic_DNA"/>
</dbReference>
<keyword evidence="3" id="KW-0949">S-adenosyl-L-methionine</keyword>
<reference evidence="10" key="3">
    <citation type="submission" date="2018-04" db="EMBL/GenBank/DDBJ databases">
        <authorList>
            <person name="Sheh A."/>
            <person name="Shen Z."/>
            <person name="Mannion A.J."/>
            <person name="Fox J.G."/>
        </authorList>
    </citation>
    <scope>NUCLEOTIDE SEQUENCE</scope>
    <source>
        <strain evidence="10">MIT 97-6194</strain>
    </source>
</reference>
<reference evidence="9 12" key="4">
    <citation type="submission" date="2019-12" db="EMBL/GenBank/DDBJ databases">
        <title>Multi-Generational Helicobacter saguini Isolates.</title>
        <authorList>
            <person name="Mannion A."/>
            <person name="Shen Z."/>
            <person name="Fox J.G."/>
        </authorList>
    </citation>
    <scope>NUCLEOTIDE SEQUENCE [LARGE SCALE GENOMIC DNA]</scope>
    <source>
        <strain evidence="9">16-048</strain>
        <strain evidence="12">16-048 (F4)</strain>
    </source>
</reference>
<organism evidence="10 11">
    <name type="scientific">Helicobacter saguini</name>
    <dbReference type="NCBI Taxonomy" id="1548018"/>
    <lineage>
        <taxon>Bacteria</taxon>
        <taxon>Pseudomonadati</taxon>
        <taxon>Campylobacterota</taxon>
        <taxon>Epsilonproteobacteria</taxon>
        <taxon>Campylobacterales</taxon>
        <taxon>Helicobacteraceae</taxon>
        <taxon>Helicobacter</taxon>
    </lineage>
</organism>
<evidence type="ECO:0000313" key="11">
    <source>
        <dbReference type="Proteomes" id="UP000029714"/>
    </source>
</evidence>
<evidence type="ECO:0000313" key="10">
    <source>
        <dbReference type="EMBL" id="TLD94590.1"/>
    </source>
</evidence>
<evidence type="ECO:0000256" key="2">
    <source>
        <dbReference type="ARBA" id="ARBA00022485"/>
    </source>
</evidence>
<feature type="domain" description="Radical SAM core" evidence="7">
    <location>
        <begin position="9"/>
        <end position="113"/>
    </location>
</feature>